<protein>
    <submittedName>
        <fullName evidence="2">Uncharacterized protein</fullName>
    </submittedName>
</protein>
<feature type="non-terminal residue" evidence="2">
    <location>
        <position position="1"/>
    </location>
</feature>
<evidence type="ECO:0000313" key="2">
    <source>
        <dbReference type="EMBL" id="CRK46619.1"/>
    </source>
</evidence>
<keyword evidence="3" id="KW-1185">Reference proteome</keyword>
<accession>A0A0G4NJG2</accession>
<sequence length="30" mass="3259">VFAARVPLWRPLPAVPRSAQVHGGGSSWRC</sequence>
<name>A0A0G4NJG2_VERLO</name>
<evidence type="ECO:0000313" key="3">
    <source>
        <dbReference type="Proteomes" id="UP000044602"/>
    </source>
</evidence>
<gene>
    <name evidence="1" type="ORF">BN1708_019546</name>
    <name evidence="2" type="ORF">BN1723_020073</name>
</gene>
<dbReference type="Proteomes" id="UP000044602">
    <property type="component" value="Unassembled WGS sequence"/>
</dbReference>
<reference evidence="3 4" key="1">
    <citation type="submission" date="2015-05" db="EMBL/GenBank/DDBJ databases">
        <authorList>
            <person name="Fogelqvist Johan"/>
        </authorList>
    </citation>
    <scope>NUCLEOTIDE SEQUENCE [LARGE SCALE GENOMIC DNA]</scope>
    <source>
        <strain evidence="1">VL1</strain>
        <strain evidence="2">VL2</strain>
    </source>
</reference>
<proteinExistence type="predicted"/>
<dbReference type="AlphaFoldDB" id="A0A0G4NJG2"/>
<dbReference type="EMBL" id="CVQI01035835">
    <property type="protein sequence ID" value="CRK46619.1"/>
    <property type="molecule type" value="Genomic_DNA"/>
</dbReference>
<dbReference type="EMBL" id="CVQH01023081">
    <property type="protein sequence ID" value="CRK34555.1"/>
    <property type="molecule type" value="Genomic_DNA"/>
</dbReference>
<evidence type="ECO:0000313" key="4">
    <source>
        <dbReference type="Proteomes" id="UP000045706"/>
    </source>
</evidence>
<evidence type="ECO:0000313" key="1">
    <source>
        <dbReference type="EMBL" id="CRK34555.1"/>
    </source>
</evidence>
<dbReference type="Proteomes" id="UP000045706">
    <property type="component" value="Unassembled WGS sequence"/>
</dbReference>
<organism evidence="2 4">
    <name type="scientific">Verticillium longisporum</name>
    <name type="common">Verticillium dahliae var. longisporum</name>
    <dbReference type="NCBI Taxonomy" id="100787"/>
    <lineage>
        <taxon>Eukaryota</taxon>
        <taxon>Fungi</taxon>
        <taxon>Dikarya</taxon>
        <taxon>Ascomycota</taxon>
        <taxon>Pezizomycotina</taxon>
        <taxon>Sordariomycetes</taxon>
        <taxon>Hypocreomycetidae</taxon>
        <taxon>Glomerellales</taxon>
        <taxon>Plectosphaerellaceae</taxon>
        <taxon>Verticillium</taxon>
    </lineage>
</organism>